<evidence type="ECO:0000313" key="2">
    <source>
        <dbReference type="Proteomes" id="UP000657075"/>
    </source>
</evidence>
<accession>A0A830ELW8</accession>
<proteinExistence type="predicted"/>
<reference evidence="1" key="2">
    <citation type="submission" date="2020-09" db="EMBL/GenBank/DDBJ databases">
        <authorList>
            <person name="Sun Q."/>
            <person name="Ohkuma M."/>
        </authorList>
    </citation>
    <scope>NUCLEOTIDE SEQUENCE</scope>
    <source>
        <strain evidence="1">JCM 11219</strain>
    </source>
</reference>
<gene>
    <name evidence="1" type="ORF">GCM10007112_21070</name>
</gene>
<comment type="caution">
    <text evidence="1">The sequence shown here is derived from an EMBL/GenBank/DDBJ whole genome shotgun (WGS) entry which is preliminary data.</text>
</comment>
<protein>
    <submittedName>
        <fullName evidence="1">Uncharacterized protein</fullName>
    </submittedName>
</protein>
<dbReference type="AlphaFoldDB" id="A0A830ELW8"/>
<reference evidence="1" key="1">
    <citation type="journal article" date="2014" name="Int. J. Syst. Evol. Microbiol.">
        <title>Complete genome sequence of Corynebacterium casei LMG S-19264T (=DSM 44701T), isolated from a smear-ripened cheese.</title>
        <authorList>
            <consortium name="US DOE Joint Genome Institute (JGI-PGF)"/>
            <person name="Walter F."/>
            <person name="Albersmeier A."/>
            <person name="Kalinowski J."/>
            <person name="Ruckert C."/>
        </authorList>
    </citation>
    <scope>NUCLEOTIDE SEQUENCE</scope>
    <source>
        <strain evidence="1">JCM 11219</strain>
    </source>
</reference>
<dbReference type="EMBL" id="BMNM01000011">
    <property type="protein sequence ID" value="GGI83976.1"/>
    <property type="molecule type" value="Genomic_DNA"/>
</dbReference>
<dbReference type="Proteomes" id="UP000657075">
    <property type="component" value="Unassembled WGS sequence"/>
</dbReference>
<name>A0A830ELW8_9CREN</name>
<sequence length="111" mass="12636">MIILANREETEGALTRLNIGQWRALPILDVSKLSNNRLSVIAGIFDNYANTEFKRIPEQYGDNPDPTRLGFDLEFLMALDPGINEGKSKQCLIELYRRLGIALRTWIDKDA</sequence>
<evidence type="ECO:0000313" key="1">
    <source>
        <dbReference type="EMBL" id="GGI83976.1"/>
    </source>
</evidence>
<organism evidence="1 2">
    <name type="scientific">Vulcanisaeta souniana JCM 11219</name>
    <dbReference type="NCBI Taxonomy" id="1293586"/>
    <lineage>
        <taxon>Archaea</taxon>
        <taxon>Thermoproteota</taxon>
        <taxon>Thermoprotei</taxon>
        <taxon>Thermoproteales</taxon>
        <taxon>Thermoproteaceae</taxon>
        <taxon>Vulcanisaeta</taxon>
    </lineage>
</organism>